<feature type="binding site" evidence="10">
    <location>
        <position position="67"/>
    </location>
    <ligand>
        <name>Na(+)</name>
        <dbReference type="ChEBI" id="CHEBI:29101"/>
        <note>structural</note>
    </ligand>
</feature>
<feature type="transmembrane region" description="Helical" evidence="10">
    <location>
        <begin position="60"/>
        <end position="76"/>
    </location>
</feature>
<evidence type="ECO:0000256" key="3">
    <source>
        <dbReference type="ARBA" id="ARBA00022692"/>
    </source>
</evidence>
<keyword evidence="2 10" id="KW-1003">Cell membrane</keyword>
<gene>
    <name evidence="10" type="primary">fluC</name>
    <name evidence="10" type="synonym">crcB</name>
    <name evidence="11" type="ORF">BFS35_011710</name>
</gene>
<keyword evidence="10" id="KW-0915">Sodium</keyword>
<keyword evidence="10" id="KW-0479">Metal-binding</keyword>
<evidence type="ECO:0000256" key="1">
    <source>
        <dbReference type="ARBA" id="ARBA00004651"/>
    </source>
</evidence>
<comment type="similarity">
    <text evidence="7 10">Belongs to the fluoride channel Fluc/FEX (TC 1.A.43) family.</text>
</comment>
<name>A0A2G5NVQ6_9STAP</name>
<evidence type="ECO:0000256" key="5">
    <source>
        <dbReference type="ARBA" id="ARBA00023136"/>
    </source>
</evidence>
<comment type="function">
    <text evidence="9 10">Fluoride-specific ion channel. Important for reducing fluoride concentration in the cell, thus reducing its toxicity.</text>
</comment>
<protein>
    <recommendedName>
        <fullName evidence="10">Fluoride-specific ion channel FluC</fullName>
    </recommendedName>
</protein>
<dbReference type="PANTHER" id="PTHR28259:SF1">
    <property type="entry name" value="FLUORIDE EXPORT PROTEIN 1-RELATED"/>
    <property type="match status" value="1"/>
</dbReference>
<dbReference type="GO" id="GO:0046872">
    <property type="term" value="F:metal ion binding"/>
    <property type="evidence" value="ECO:0007669"/>
    <property type="project" value="UniProtKB-KW"/>
</dbReference>
<feature type="transmembrane region" description="Helical" evidence="10">
    <location>
        <begin position="26"/>
        <end position="48"/>
    </location>
</feature>
<keyword evidence="5 10" id="KW-0472">Membrane</keyword>
<organism evidence="11 12">
    <name type="scientific">Macrococcoides goetzii</name>
    <dbReference type="NCBI Taxonomy" id="1891097"/>
    <lineage>
        <taxon>Bacteria</taxon>
        <taxon>Bacillati</taxon>
        <taxon>Bacillota</taxon>
        <taxon>Bacilli</taxon>
        <taxon>Bacillales</taxon>
        <taxon>Staphylococcaceae</taxon>
        <taxon>Macrococcoides</taxon>
    </lineage>
</organism>
<proteinExistence type="inferred from homology"/>
<sequence length="116" mass="12925">MIYLWIACMSVFGALCRYSISLALHAPLYTIIVNLIGAFALGFSTTYFRRLSWSSHIKTGITTGFLGSFTTFSALSKDVADLYLAHHYLSLFIYYSISIFGGIICAVIGMKWGDRN</sequence>
<evidence type="ECO:0000256" key="7">
    <source>
        <dbReference type="ARBA" id="ARBA00035120"/>
    </source>
</evidence>
<dbReference type="GO" id="GO:0005886">
    <property type="term" value="C:plasma membrane"/>
    <property type="evidence" value="ECO:0007669"/>
    <property type="project" value="UniProtKB-SubCell"/>
</dbReference>
<reference evidence="11 12" key="1">
    <citation type="journal article" date="2018" name="Front. Microbiol.">
        <title>Description and Comparative Genomics of Macrococcus caseolyticus subsp. hominis subsp. nov., Macrococcus goetzii sp. nov., Macrococcus epidermidis sp. nov., and Macrococcus bohemicus sp. nov., Novel Macrococci From Human Clinical Material With Virulence Potential and Suspected Uptake of Foreign DNA by Natural Transformation.</title>
        <authorList>
            <person name="Maslanova I."/>
            <person name="Wertheimer Z."/>
            <person name="Sedlacek I."/>
            <person name="Svec P."/>
            <person name="Indrakova A."/>
            <person name="Kovarovic V."/>
            <person name="Schumann P."/>
            <person name="Sproer C."/>
            <person name="Kralova S."/>
            <person name="Sedo O."/>
            <person name="Kristofova L."/>
            <person name="Vrbovska V."/>
            <person name="Fuzik T."/>
            <person name="Petras P."/>
            <person name="Zdrahal Z."/>
            <person name="Ruzickova V."/>
            <person name="Doskar J."/>
            <person name="Pantucek R."/>
        </authorList>
    </citation>
    <scope>NUCLEOTIDE SEQUENCE [LARGE SCALE GENOMIC DNA]</scope>
    <source>
        <strain evidence="11 12">CCM 4927</strain>
    </source>
</reference>
<keyword evidence="4 10" id="KW-1133">Transmembrane helix</keyword>
<keyword evidence="12" id="KW-1185">Reference proteome</keyword>
<evidence type="ECO:0000256" key="10">
    <source>
        <dbReference type="HAMAP-Rule" id="MF_00454"/>
    </source>
</evidence>
<evidence type="ECO:0000256" key="9">
    <source>
        <dbReference type="ARBA" id="ARBA00049940"/>
    </source>
</evidence>
<evidence type="ECO:0000313" key="12">
    <source>
        <dbReference type="Proteomes" id="UP000229523"/>
    </source>
</evidence>
<dbReference type="RefSeq" id="WP_099576748.1">
    <property type="nucleotide sequence ID" value="NZ_MJBI02000008.1"/>
</dbReference>
<feature type="binding site" evidence="10">
    <location>
        <position position="70"/>
    </location>
    <ligand>
        <name>Na(+)</name>
        <dbReference type="ChEBI" id="CHEBI:29101"/>
        <note>structural</note>
    </ligand>
</feature>
<comment type="caution">
    <text evidence="11">The sequence shown here is derived from an EMBL/GenBank/DDBJ whole genome shotgun (WGS) entry which is preliminary data.</text>
</comment>
<comment type="activity regulation">
    <text evidence="10">Na(+) is not transported, but it plays an essential structural role and its presence is essential for fluoride channel function.</text>
</comment>
<comment type="catalytic activity">
    <reaction evidence="8">
        <text>fluoride(in) = fluoride(out)</text>
        <dbReference type="Rhea" id="RHEA:76159"/>
        <dbReference type="ChEBI" id="CHEBI:17051"/>
    </reaction>
    <physiologicalReaction direction="left-to-right" evidence="8">
        <dbReference type="Rhea" id="RHEA:76160"/>
    </physiologicalReaction>
</comment>
<dbReference type="Pfam" id="PF02537">
    <property type="entry name" value="CRCB"/>
    <property type="match status" value="1"/>
</dbReference>
<keyword evidence="6 10" id="KW-0407">Ion channel</keyword>
<evidence type="ECO:0000256" key="4">
    <source>
        <dbReference type="ARBA" id="ARBA00022989"/>
    </source>
</evidence>
<dbReference type="AlphaFoldDB" id="A0A2G5NVQ6"/>
<dbReference type="EMBL" id="MJBI02000008">
    <property type="protein sequence ID" value="RAI79400.1"/>
    <property type="molecule type" value="Genomic_DNA"/>
</dbReference>
<accession>A0A2G5NVQ6</accession>
<evidence type="ECO:0000256" key="2">
    <source>
        <dbReference type="ARBA" id="ARBA00022475"/>
    </source>
</evidence>
<keyword evidence="10" id="KW-0406">Ion transport</keyword>
<evidence type="ECO:0000256" key="8">
    <source>
        <dbReference type="ARBA" id="ARBA00035585"/>
    </source>
</evidence>
<dbReference type="PANTHER" id="PTHR28259">
    <property type="entry name" value="FLUORIDE EXPORT PROTEIN 1-RELATED"/>
    <property type="match status" value="1"/>
</dbReference>
<feature type="transmembrane region" description="Helical" evidence="10">
    <location>
        <begin position="88"/>
        <end position="110"/>
    </location>
</feature>
<comment type="subcellular location">
    <subcellularLocation>
        <location evidence="1 10">Cell membrane</location>
        <topology evidence="1 10">Multi-pass membrane protein</topology>
    </subcellularLocation>
</comment>
<evidence type="ECO:0000256" key="6">
    <source>
        <dbReference type="ARBA" id="ARBA00023303"/>
    </source>
</evidence>
<dbReference type="Proteomes" id="UP000229523">
    <property type="component" value="Unassembled WGS sequence"/>
</dbReference>
<keyword evidence="3 10" id="KW-0812">Transmembrane</keyword>
<keyword evidence="10" id="KW-0813">Transport</keyword>
<dbReference type="InterPro" id="IPR003691">
    <property type="entry name" value="FluC"/>
</dbReference>
<dbReference type="HAMAP" id="MF_00454">
    <property type="entry name" value="FluC"/>
    <property type="match status" value="1"/>
</dbReference>
<dbReference type="GO" id="GO:0140114">
    <property type="term" value="P:cellular detoxification of fluoride"/>
    <property type="evidence" value="ECO:0007669"/>
    <property type="project" value="UniProtKB-UniRule"/>
</dbReference>
<evidence type="ECO:0000313" key="11">
    <source>
        <dbReference type="EMBL" id="RAI79400.1"/>
    </source>
</evidence>
<dbReference type="GO" id="GO:0062054">
    <property type="term" value="F:fluoride channel activity"/>
    <property type="evidence" value="ECO:0007669"/>
    <property type="project" value="UniProtKB-UniRule"/>
</dbReference>